<comment type="caution">
    <text evidence="2">The sequence shown here is derived from an EMBL/GenBank/DDBJ whole genome shotgun (WGS) entry which is preliminary data.</text>
</comment>
<accession>A0A232ER48</accession>
<dbReference type="Proteomes" id="UP000215335">
    <property type="component" value="Unassembled WGS sequence"/>
</dbReference>
<evidence type="ECO:0000313" key="2">
    <source>
        <dbReference type="EMBL" id="OXU20840.1"/>
    </source>
</evidence>
<name>A0A232ER48_9HYME</name>
<gene>
    <name evidence="2" type="ORF">TSAR_005461</name>
</gene>
<reference evidence="2 3" key="1">
    <citation type="journal article" date="2017" name="Curr. Biol.">
        <title>The Evolution of Venom by Co-option of Single-Copy Genes.</title>
        <authorList>
            <person name="Martinson E.O."/>
            <person name="Mrinalini"/>
            <person name="Kelkar Y.D."/>
            <person name="Chang C.H."/>
            <person name="Werren J.H."/>
        </authorList>
    </citation>
    <scope>NUCLEOTIDE SEQUENCE [LARGE SCALE GENOMIC DNA]</scope>
    <source>
        <strain evidence="2 3">Alberta</strain>
        <tissue evidence="2">Whole body</tissue>
    </source>
</reference>
<dbReference type="AlphaFoldDB" id="A0A232ER48"/>
<evidence type="ECO:0000256" key="1">
    <source>
        <dbReference type="SAM" id="MobiDB-lite"/>
    </source>
</evidence>
<evidence type="ECO:0000313" key="3">
    <source>
        <dbReference type="Proteomes" id="UP000215335"/>
    </source>
</evidence>
<feature type="region of interest" description="Disordered" evidence="1">
    <location>
        <begin position="34"/>
        <end position="77"/>
    </location>
</feature>
<organism evidence="2 3">
    <name type="scientific">Trichomalopsis sarcophagae</name>
    <dbReference type="NCBI Taxonomy" id="543379"/>
    <lineage>
        <taxon>Eukaryota</taxon>
        <taxon>Metazoa</taxon>
        <taxon>Ecdysozoa</taxon>
        <taxon>Arthropoda</taxon>
        <taxon>Hexapoda</taxon>
        <taxon>Insecta</taxon>
        <taxon>Pterygota</taxon>
        <taxon>Neoptera</taxon>
        <taxon>Endopterygota</taxon>
        <taxon>Hymenoptera</taxon>
        <taxon>Apocrita</taxon>
        <taxon>Proctotrupomorpha</taxon>
        <taxon>Chalcidoidea</taxon>
        <taxon>Pteromalidae</taxon>
        <taxon>Pteromalinae</taxon>
        <taxon>Trichomalopsis</taxon>
    </lineage>
</organism>
<feature type="compositionally biased region" description="Polar residues" evidence="1">
    <location>
        <begin position="42"/>
        <end position="59"/>
    </location>
</feature>
<keyword evidence="3" id="KW-1185">Reference proteome</keyword>
<protein>
    <submittedName>
        <fullName evidence="2">Uncharacterized protein</fullName>
    </submittedName>
</protein>
<dbReference type="EMBL" id="NNAY01002663">
    <property type="protein sequence ID" value="OXU20840.1"/>
    <property type="molecule type" value="Genomic_DNA"/>
</dbReference>
<sequence length="77" mass="8520">MSRPDLQALRELRAERDLLHLLLAKANRALILERHQHRKSSTADVATQTEPTSGRQHTTPTPPVPMASVAVDLTTSD</sequence>
<proteinExistence type="predicted"/>